<gene>
    <name evidence="1" type="ORF">DYBT9275_04140</name>
</gene>
<dbReference type="EMBL" id="CAJRAF010000002">
    <property type="protein sequence ID" value="CAG5007852.1"/>
    <property type="molecule type" value="Genomic_DNA"/>
</dbReference>
<dbReference type="AlphaFoldDB" id="A0A916NMP5"/>
<accession>A0A916NMP5</accession>
<organism evidence="1 2">
    <name type="scientific">Dyadobacter helix</name>
    <dbReference type="NCBI Taxonomy" id="2822344"/>
    <lineage>
        <taxon>Bacteria</taxon>
        <taxon>Pseudomonadati</taxon>
        <taxon>Bacteroidota</taxon>
        <taxon>Cytophagia</taxon>
        <taxon>Cytophagales</taxon>
        <taxon>Spirosomataceae</taxon>
        <taxon>Dyadobacter</taxon>
    </lineage>
</organism>
<sequence>MNQLNPAAGGPMTWGDFKNTLAQNPDLHLQFQYEEGKFVDNSYHITEIKQAPIVSVDCGGVMNSWTEIIVQLWEPSVAEADRAMKVSKALKIVNLVEKSLPLNPLGVVKIEFGNSKFDTRQMYPGEFVSEGDSFTVKLEADFTQCKALTRGGSCGTTPSGEECCTPATNTSSAKQTPVLETAGAENQSCTPGGGCC</sequence>
<evidence type="ECO:0000313" key="1">
    <source>
        <dbReference type="EMBL" id="CAG5007852.1"/>
    </source>
</evidence>
<protein>
    <submittedName>
        <fullName evidence="1">Uncharacterized protein</fullName>
    </submittedName>
</protein>
<proteinExistence type="predicted"/>
<evidence type="ECO:0000313" key="2">
    <source>
        <dbReference type="Proteomes" id="UP000680038"/>
    </source>
</evidence>
<name>A0A916NMP5_9BACT</name>
<dbReference type="Proteomes" id="UP000680038">
    <property type="component" value="Unassembled WGS sequence"/>
</dbReference>
<reference evidence="1" key="1">
    <citation type="submission" date="2021-04" db="EMBL/GenBank/DDBJ databases">
        <authorList>
            <person name="Rodrigo-Torres L."/>
            <person name="Arahal R. D."/>
            <person name="Lucena T."/>
        </authorList>
    </citation>
    <scope>NUCLEOTIDE SEQUENCE</scope>
    <source>
        <strain evidence="1">CECT 9275</strain>
    </source>
</reference>
<dbReference type="Pfam" id="PF20001">
    <property type="entry name" value="DUF6428"/>
    <property type="match status" value="1"/>
</dbReference>
<comment type="caution">
    <text evidence="1">The sequence shown here is derived from an EMBL/GenBank/DDBJ whole genome shotgun (WGS) entry which is preliminary data.</text>
</comment>
<keyword evidence="2" id="KW-1185">Reference proteome</keyword>
<dbReference type="InterPro" id="IPR045534">
    <property type="entry name" value="DUF6428"/>
</dbReference>
<dbReference type="RefSeq" id="WP_229252846.1">
    <property type="nucleotide sequence ID" value="NZ_CAJRAF010000002.1"/>
</dbReference>